<keyword evidence="7" id="KW-1185">Reference proteome</keyword>
<dbReference type="InterPro" id="IPR051206">
    <property type="entry name" value="NAMLAA_amidase_2"/>
</dbReference>
<evidence type="ECO:0000256" key="1">
    <source>
        <dbReference type="ARBA" id="ARBA00001561"/>
    </source>
</evidence>
<dbReference type="GO" id="GO:0009254">
    <property type="term" value="P:peptidoglycan turnover"/>
    <property type="evidence" value="ECO:0007669"/>
    <property type="project" value="TreeGrafter"/>
</dbReference>
<organism evidence="6 7">
    <name type="scientific">Cinara cedri</name>
    <dbReference type="NCBI Taxonomy" id="506608"/>
    <lineage>
        <taxon>Eukaryota</taxon>
        <taxon>Metazoa</taxon>
        <taxon>Ecdysozoa</taxon>
        <taxon>Arthropoda</taxon>
        <taxon>Hexapoda</taxon>
        <taxon>Insecta</taxon>
        <taxon>Pterygota</taxon>
        <taxon>Neoptera</taxon>
        <taxon>Paraneoptera</taxon>
        <taxon>Hemiptera</taxon>
        <taxon>Sternorrhyncha</taxon>
        <taxon>Aphidomorpha</taxon>
        <taxon>Aphidoidea</taxon>
        <taxon>Aphididae</taxon>
        <taxon>Lachninae</taxon>
        <taxon>Cinara</taxon>
    </lineage>
</organism>
<dbReference type="EMBL" id="CABPRJ010000601">
    <property type="protein sequence ID" value="VVC31143.1"/>
    <property type="molecule type" value="Genomic_DNA"/>
</dbReference>
<name>A0A5E4ML71_9HEMI</name>
<dbReference type="Pfam" id="PF01510">
    <property type="entry name" value="Amidase_2"/>
    <property type="match status" value="1"/>
</dbReference>
<evidence type="ECO:0000259" key="5">
    <source>
        <dbReference type="SMART" id="SM00644"/>
    </source>
</evidence>
<dbReference type="OrthoDB" id="6604114at2759"/>
<dbReference type="InterPro" id="IPR002502">
    <property type="entry name" value="Amidase_domain"/>
</dbReference>
<gene>
    <name evidence="6" type="ORF">CINCED_3A006941</name>
</gene>
<dbReference type="SUPFAM" id="SSF55846">
    <property type="entry name" value="N-acetylmuramoyl-L-alanine amidase-like"/>
    <property type="match status" value="1"/>
</dbReference>
<dbReference type="InterPro" id="IPR036505">
    <property type="entry name" value="Amidase/PGRP_sf"/>
</dbReference>
<feature type="domain" description="N-acetylmuramoyl-L-alanine amidase" evidence="5">
    <location>
        <begin position="39"/>
        <end position="178"/>
    </location>
</feature>
<keyword evidence="4" id="KW-0961">Cell wall biogenesis/degradation</keyword>
<sequence length="473" mass="55870">MIATYNSYSSSIEDDFKDLEKNFPLLKKHNLLFLDPAPAKNYDDRKKGAQINMVVVHHTEEPTLTATKDVLNSRGISVHFVVDRDGSITLMVPLEKMAWHTGISYAKILDQELDGLNLYSVGIEIVNSGLEPFSEEQMKTVKDLILYLMKRFQIKKDMIFSHSEIGTIIYDKDLDDYTMRKPDPHKLFDWEFLEENGVGLHINNRISPDDAKKEIQEVLYEFGNKSDDILKLKKRLNNFFYKIRPWNDKDGKILFPDNQSLYTDNFDEIFSWVVLQFSMHHLPKEIRENLMLKLEQGDILPDFLRDYGNEISNQFYTFKIEVLNTVKSSLSKKDYESLVLYLKKYNNGVSYDAFYTLMYKMKLYYNCYLRYKTNTGLYQSFKNSVLLTFDNLRKKILSLKSLPTGKAAEISNMMEGFESRLLLNFSDFESEWFQEFKCKWAQEFIPNLEKQMTWTRLHENILEYLEVEKENIF</sequence>
<dbReference type="GO" id="GO:0009253">
    <property type="term" value="P:peptidoglycan catabolic process"/>
    <property type="evidence" value="ECO:0007669"/>
    <property type="project" value="InterPro"/>
</dbReference>
<dbReference type="SMART" id="SM00644">
    <property type="entry name" value="Ami_2"/>
    <property type="match status" value="1"/>
</dbReference>
<evidence type="ECO:0000313" key="7">
    <source>
        <dbReference type="Proteomes" id="UP000325440"/>
    </source>
</evidence>
<protein>
    <recommendedName>
        <fullName evidence="2">N-acetylmuramoyl-L-alanine amidase</fullName>
        <ecNumber evidence="2">3.5.1.28</ecNumber>
    </recommendedName>
</protein>
<evidence type="ECO:0000256" key="4">
    <source>
        <dbReference type="ARBA" id="ARBA00023316"/>
    </source>
</evidence>
<evidence type="ECO:0000313" key="6">
    <source>
        <dbReference type="EMBL" id="VVC31143.1"/>
    </source>
</evidence>
<dbReference type="Gene3D" id="3.40.80.10">
    <property type="entry name" value="Peptidoglycan recognition protein-like"/>
    <property type="match status" value="1"/>
</dbReference>
<comment type="catalytic activity">
    <reaction evidence="1">
        <text>Hydrolyzes the link between N-acetylmuramoyl residues and L-amino acid residues in certain cell-wall glycopeptides.</text>
        <dbReference type="EC" id="3.5.1.28"/>
    </reaction>
</comment>
<keyword evidence="3" id="KW-0378">Hydrolase</keyword>
<dbReference type="AlphaFoldDB" id="A0A5E4ML71"/>
<proteinExistence type="predicted"/>
<dbReference type="GO" id="GO:0008745">
    <property type="term" value="F:N-acetylmuramoyl-L-alanine amidase activity"/>
    <property type="evidence" value="ECO:0007669"/>
    <property type="project" value="UniProtKB-EC"/>
</dbReference>
<evidence type="ECO:0000256" key="3">
    <source>
        <dbReference type="ARBA" id="ARBA00022801"/>
    </source>
</evidence>
<dbReference type="EC" id="3.5.1.28" evidence="2"/>
<dbReference type="PANTHER" id="PTHR30417">
    <property type="entry name" value="N-ACETYLMURAMOYL-L-ALANINE AMIDASE AMID"/>
    <property type="match status" value="1"/>
</dbReference>
<dbReference type="CDD" id="cd06583">
    <property type="entry name" value="PGRP"/>
    <property type="match status" value="1"/>
</dbReference>
<dbReference type="PANTHER" id="PTHR30417:SF1">
    <property type="entry name" value="N-ACETYLMURAMOYL-L-ALANINE AMIDASE AMID"/>
    <property type="match status" value="1"/>
</dbReference>
<evidence type="ECO:0000256" key="2">
    <source>
        <dbReference type="ARBA" id="ARBA00011901"/>
    </source>
</evidence>
<reference evidence="6 7" key="1">
    <citation type="submission" date="2019-08" db="EMBL/GenBank/DDBJ databases">
        <authorList>
            <person name="Alioto T."/>
            <person name="Alioto T."/>
            <person name="Gomez Garrido J."/>
        </authorList>
    </citation>
    <scope>NUCLEOTIDE SEQUENCE [LARGE SCALE GENOMIC DNA]</scope>
</reference>
<accession>A0A5E4ML71</accession>
<dbReference type="GO" id="GO:0071555">
    <property type="term" value="P:cell wall organization"/>
    <property type="evidence" value="ECO:0007669"/>
    <property type="project" value="UniProtKB-KW"/>
</dbReference>
<dbReference type="Proteomes" id="UP000325440">
    <property type="component" value="Unassembled WGS sequence"/>
</dbReference>